<reference evidence="2 3" key="1">
    <citation type="journal article" date="2015" name="Genome Announc.">
        <title>Draft Genome Sequences of Marine Isolates of Thalassomonas viridans and Thalassomonas actiniarum.</title>
        <authorList>
            <person name="Olonade I."/>
            <person name="van Zyl L.J."/>
            <person name="Trindade M."/>
        </authorList>
    </citation>
    <scope>NUCLEOTIDE SEQUENCE [LARGE SCALE GENOMIC DNA]</scope>
    <source>
        <strain evidence="2 3">A5K-106</strain>
    </source>
</reference>
<evidence type="ECO:0000313" key="2">
    <source>
        <dbReference type="EMBL" id="WDE02557.1"/>
    </source>
</evidence>
<keyword evidence="3" id="KW-1185">Reference proteome</keyword>
<name>A0AAE9YXU7_9GAMM</name>
<gene>
    <name evidence="2" type="ORF">SG35_029575</name>
</gene>
<dbReference type="AlphaFoldDB" id="A0AAE9YXU7"/>
<accession>A0AAE9YXU7</accession>
<sequence length="232" mass="25246">MNYRKKKLNSIVVLLMFIVSMPSGATLLTYNGTLEHIFIDTGSSPYAGATVGDSYFGHFEAGNSVNESKPILPCLNDECEYLFSGPPYNAAISNATTTQTTTDLSIIIWDEYNLEHDDAATVNMLPGVSLEVGTLLDAWIGSAFIGTKGNAELLFVSFDTSLYSDLQFQALPDITRTDLAIFFIQESDDVGNIIFEGIGTINSVSKIPITATFWLFALGLTCLMGKHLGKRV</sequence>
<dbReference type="KEGG" id="tact:SG35_029575"/>
<reference evidence="2 3" key="2">
    <citation type="journal article" date="2022" name="Mar. Drugs">
        <title>Bioassay-Guided Fractionation Leads to the Detection of Cholic Acid Generated by the Rare Thalassomonas sp.</title>
        <authorList>
            <person name="Pheiffer F."/>
            <person name="Schneider Y.K."/>
            <person name="Hansen E.H."/>
            <person name="Andersen J.H."/>
            <person name="Isaksson J."/>
            <person name="Busche T."/>
            <person name="R C."/>
            <person name="Kalinowski J."/>
            <person name="Zyl L.V."/>
            <person name="Trindade M."/>
        </authorList>
    </citation>
    <scope>NUCLEOTIDE SEQUENCE [LARGE SCALE GENOMIC DNA]</scope>
    <source>
        <strain evidence="2 3">A5K-106</strain>
    </source>
</reference>
<feature type="chain" id="PRO_5042250002" description="IPTL-CTERM protein sorting domain-containing protein" evidence="1">
    <location>
        <begin position="26"/>
        <end position="232"/>
    </location>
</feature>
<organism evidence="2 3">
    <name type="scientific">Thalassomonas actiniarum</name>
    <dbReference type="NCBI Taxonomy" id="485447"/>
    <lineage>
        <taxon>Bacteria</taxon>
        <taxon>Pseudomonadati</taxon>
        <taxon>Pseudomonadota</taxon>
        <taxon>Gammaproteobacteria</taxon>
        <taxon>Alteromonadales</taxon>
        <taxon>Colwelliaceae</taxon>
        <taxon>Thalassomonas</taxon>
    </lineage>
</organism>
<proteinExistence type="predicted"/>
<dbReference type="Proteomes" id="UP000032568">
    <property type="component" value="Chromosome pTact"/>
</dbReference>
<evidence type="ECO:0008006" key="4">
    <source>
        <dbReference type="Google" id="ProtNLM"/>
    </source>
</evidence>
<protein>
    <recommendedName>
        <fullName evidence="4">IPTL-CTERM protein sorting domain-containing protein</fullName>
    </recommendedName>
</protein>
<evidence type="ECO:0000313" key="3">
    <source>
        <dbReference type="Proteomes" id="UP000032568"/>
    </source>
</evidence>
<dbReference type="RefSeq" id="WP_044832344.1">
    <property type="nucleotide sequence ID" value="NZ_CP059736.1"/>
</dbReference>
<keyword evidence="1" id="KW-0732">Signal</keyword>
<feature type="signal peptide" evidence="1">
    <location>
        <begin position="1"/>
        <end position="25"/>
    </location>
</feature>
<dbReference type="EMBL" id="CP059736">
    <property type="protein sequence ID" value="WDE02557.1"/>
    <property type="molecule type" value="Genomic_DNA"/>
</dbReference>
<evidence type="ECO:0000256" key="1">
    <source>
        <dbReference type="SAM" id="SignalP"/>
    </source>
</evidence>